<organism evidence="2 3">
    <name type="scientific">Arcicella rosea</name>
    <dbReference type="NCBI Taxonomy" id="502909"/>
    <lineage>
        <taxon>Bacteria</taxon>
        <taxon>Pseudomonadati</taxon>
        <taxon>Bacteroidota</taxon>
        <taxon>Cytophagia</taxon>
        <taxon>Cytophagales</taxon>
        <taxon>Flectobacillaceae</taxon>
        <taxon>Arcicella</taxon>
    </lineage>
</organism>
<evidence type="ECO:0000313" key="2">
    <source>
        <dbReference type="EMBL" id="MBB6002003.1"/>
    </source>
</evidence>
<dbReference type="Proteomes" id="UP000524404">
    <property type="component" value="Unassembled WGS sequence"/>
</dbReference>
<sequence length="241" mass="27540">MKKLSLITLIMSLFVINAFAQSPDTIFNKYYQSTGGLPLWKKVKTYTLKQSFVANAATDYDMEVKASLTDKSMLKTKTIMKRSFIYGVGKTDAFLKIPTGSRDKAIVYDVKDLSAKEQGNMKREVDDFLLPFLNYEQKGYIATYVGLEVIGAQRLHHIELKGKDIKHDLYFDNITNFLTKAKYKLPSGEEITQDYNVYTTSDFGLKYPSAGTYYSSIDKKTVKLTNVFVFNPTFEVTTFKR</sequence>
<accession>A0A841ELU6</accession>
<dbReference type="EMBL" id="JACHKT010000003">
    <property type="protein sequence ID" value="MBB6002003.1"/>
    <property type="molecule type" value="Genomic_DNA"/>
</dbReference>
<evidence type="ECO:0000313" key="3">
    <source>
        <dbReference type="Proteomes" id="UP000524404"/>
    </source>
</evidence>
<keyword evidence="3" id="KW-1185">Reference proteome</keyword>
<protein>
    <submittedName>
        <fullName evidence="2">Putative salt-induced outer membrane protein</fullName>
    </submittedName>
</protein>
<feature type="chain" id="PRO_5032474439" evidence="1">
    <location>
        <begin position="21"/>
        <end position="241"/>
    </location>
</feature>
<comment type="caution">
    <text evidence="2">The sequence shown here is derived from an EMBL/GenBank/DDBJ whole genome shotgun (WGS) entry which is preliminary data.</text>
</comment>
<feature type="signal peptide" evidence="1">
    <location>
        <begin position="1"/>
        <end position="20"/>
    </location>
</feature>
<evidence type="ECO:0000256" key="1">
    <source>
        <dbReference type="SAM" id="SignalP"/>
    </source>
</evidence>
<proteinExistence type="predicted"/>
<reference evidence="2 3" key="1">
    <citation type="submission" date="2020-08" db="EMBL/GenBank/DDBJ databases">
        <title>Functional genomics of gut bacteria from endangered species of beetles.</title>
        <authorList>
            <person name="Carlos-Shanley C."/>
        </authorList>
    </citation>
    <scope>NUCLEOTIDE SEQUENCE [LARGE SCALE GENOMIC DNA]</scope>
    <source>
        <strain evidence="2 3">S00070</strain>
    </source>
</reference>
<keyword evidence="1" id="KW-0732">Signal</keyword>
<dbReference type="AlphaFoldDB" id="A0A841ELU6"/>
<gene>
    <name evidence="2" type="ORF">HNP25_000652</name>
</gene>
<dbReference type="RefSeq" id="WP_184130181.1">
    <property type="nucleotide sequence ID" value="NZ_JACHKT010000003.1"/>
</dbReference>
<name>A0A841ELU6_9BACT</name>